<proteinExistence type="inferred from homology"/>
<evidence type="ECO:0000313" key="15">
    <source>
        <dbReference type="Proteomes" id="UP000326565"/>
    </source>
</evidence>
<evidence type="ECO:0000259" key="13">
    <source>
        <dbReference type="Pfam" id="PF20645"/>
    </source>
</evidence>
<evidence type="ECO:0000313" key="14">
    <source>
        <dbReference type="EMBL" id="KAB8073367.1"/>
    </source>
</evidence>
<reference evidence="14 15" key="1">
    <citation type="submission" date="2019-04" db="EMBL/GenBank/DDBJ databases">
        <title>Friends and foes A comparative genomics study of 23 Aspergillus species from section Flavi.</title>
        <authorList>
            <consortium name="DOE Joint Genome Institute"/>
            <person name="Kjaerbolling I."/>
            <person name="Vesth T."/>
            <person name="Frisvad J.C."/>
            <person name="Nybo J.L."/>
            <person name="Theobald S."/>
            <person name="Kildgaard S."/>
            <person name="Isbrandt T."/>
            <person name="Kuo A."/>
            <person name="Sato A."/>
            <person name="Lyhne E.K."/>
            <person name="Kogle M.E."/>
            <person name="Wiebenga A."/>
            <person name="Kun R.S."/>
            <person name="Lubbers R.J."/>
            <person name="Makela M.R."/>
            <person name="Barry K."/>
            <person name="Chovatia M."/>
            <person name="Clum A."/>
            <person name="Daum C."/>
            <person name="Haridas S."/>
            <person name="He G."/>
            <person name="LaButti K."/>
            <person name="Lipzen A."/>
            <person name="Mondo S."/>
            <person name="Riley R."/>
            <person name="Salamov A."/>
            <person name="Simmons B.A."/>
            <person name="Magnuson J.K."/>
            <person name="Henrissat B."/>
            <person name="Mortensen U.H."/>
            <person name="Larsen T.O."/>
            <person name="Devries R.P."/>
            <person name="Grigoriev I.V."/>
            <person name="Machida M."/>
            <person name="Baker S.E."/>
            <person name="Andersen M.R."/>
        </authorList>
    </citation>
    <scope>NUCLEOTIDE SEQUENCE [LARGE SCALE GENOMIC DNA]</scope>
    <source>
        <strain evidence="14 15">CBS 151.66</strain>
    </source>
</reference>
<evidence type="ECO:0000256" key="7">
    <source>
        <dbReference type="ARBA" id="ARBA00023125"/>
    </source>
</evidence>
<keyword evidence="7" id="KW-0238">DNA-binding</keyword>
<dbReference type="Proteomes" id="UP000326565">
    <property type="component" value="Unassembled WGS sequence"/>
</dbReference>
<dbReference type="GO" id="GO:0042790">
    <property type="term" value="P:nucleolar large rRNA transcription by RNA polymerase I"/>
    <property type="evidence" value="ECO:0007669"/>
    <property type="project" value="TreeGrafter"/>
</dbReference>
<accession>A0A5N5X046</accession>
<evidence type="ECO:0000256" key="9">
    <source>
        <dbReference type="ARBA" id="ARBA00023242"/>
    </source>
</evidence>
<dbReference type="PANTHER" id="PTHR31576:SF2">
    <property type="entry name" value="TATA BOX-BINDING PROTEIN-ASSOCIATED FACTOR RNA POLYMERASE I SUBUNIT B"/>
    <property type="match status" value="1"/>
</dbReference>
<evidence type="ECO:0000259" key="12">
    <source>
        <dbReference type="Pfam" id="PF20644"/>
    </source>
</evidence>
<evidence type="ECO:0000256" key="3">
    <source>
        <dbReference type="ARBA" id="ARBA00022723"/>
    </source>
</evidence>
<keyword evidence="6" id="KW-0805">Transcription regulation</keyword>
<evidence type="ECO:0000259" key="11">
    <source>
        <dbReference type="Pfam" id="PF11781"/>
    </source>
</evidence>
<dbReference type="GO" id="GO:0001164">
    <property type="term" value="F:RNA polymerase I core promoter sequence-specific DNA binding"/>
    <property type="evidence" value="ECO:0007669"/>
    <property type="project" value="InterPro"/>
</dbReference>
<dbReference type="GO" id="GO:0008270">
    <property type="term" value="F:zinc ion binding"/>
    <property type="evidence" value="ECO:0007669"/>
    <property type="project" value="UniProtKB-KW"/>
</dbReference>
<keyword evidence="14" id="KW-0396">Initiation factor</keyword>
<keyword evidence="15" id="KW-1185">Reference proteome</keyword>
<feature type="domain" description="RRN7-type" evidence="11">
    <location>
        <begin position="4"/>
        <end position="36"/>
    </location>
</feature>
<dbReference type="PANTHER" id="PTHR31576">
    <property type="entry name" value="TATA BOX-BINDING PROTEIN-ASSOCIATED FACTOR RNA POLYMERASE I SUBUNIT B"/>
    <property type="match status" value="1"/>
</dbReference>
<keyword evidence="8" id="KW-0804">Transcription</keyword>
<feature type="domain" description="Rrn7/TAF1B C-terminal cyclin" evidence="13">
    <location>
        <begin position="222"/>
        <end position="389"/>
    </location>
</feature>
<dbReference type="EMBL" id="ML732228">
    <property type="protein sequence ID" value="KAB8073367.1"/>
    <property type="molecule type" value="Genomic_DNA"/>
</dbReference>
<evidence type="ECO:0000256" key="5">
    <source>
        <dbReference type="ARBA" id="ARBA00022833"/>
    </source>
</evidence>
<dbReference type="OrthoDB" id="428577at2759"/>
<protein>
    <submittedName>
        <fullName evidence="14">RNA polymerase I-specific transcription initiation factor Rrn7</fullName>
    </submittedName>
</protein>
<keyword evidence="9" id="KW-0539">Nucleus</keyword>
<keyword evidence="5" id="KW-0862">Zinc</keyword>
<dbReference type="GO" id="GO:0070860">
    <property type="term" value="C:RNA polymerase I core factor complex"/>
    <property type="evidence" value="ECO:0007669"/>
    <property type="project" value="InterPro"/>
</dbReference>
<feature type="compositionally biased region" description="Acidic residues" evidence="10">
    <location>
        <begin position="529"/>
        <end position="544"/>
    </location>
</feature>
<dbReference type="Pfam" id="PF20644">
    <property type="entry name" value="Rrn7_cyclin_N"/>
    <property type="match status" value="1"/>
</dbReference>
<dbReference type="InterPro" id="IPR048540">
    <property type="entry name" value="Rrn7_cyclin_N"/>
</dbReference>
<organism evidence="14 15">
    <name type="scientific">Aspergillus leporis</name>
    <dbReference type="NCBI Taxonomy" id="41062"/>
    <lineage>
        <taxon>Eukaryota</taxon>
        <taxon>Fungi</taxon>
        <taxon>Dikarya</taxon>
        <taxon>Ascomycota</taxon>
        <taxon>Pezizomycotina</taxon>
        <taxon>Eurotiomycetes</taxon>
        <taxon>Eurotiomycetidae</taxon>
        <taxon>Eurotiales</taxon>
        <taxon>Aspergillaceae</taxon>
        <taxon>Aspergillus</taxon>
        <taxon>Aspergillus subgen. Circumdati</taxon>
    </lineage>
</organism>
<gene>
    <name evidence="14" type="ORF">BDV29DRAFT_175586</name>
</gene>
<comment type="subcellular location">
    <subcellularLocation>
        <location evidence="1">Nucleus</location>
        <location evidence="1">Nucleolus</location>
    </subcellularLocation>
</comment>
<evidence type="ECO:0000256" key="8">
    <source>
        <dbReference type="ARBA" id="ARBA00023163"/>
    </source>
</evidence>
<evidence type="ECO:0000256" key="4">
    <source>
        <dbReference type="ARBA" id="ARBA00022771"/>
    </source>
</evidence>
<comment type="similarity">
    <text evidence="2">Belongs to the RRN7/TAF1B family.</text>
</comment>
<dbReference type="Pfam" id="PF11781">
    <property type="entry name" value="Zn_ribbon_RRN7"/>
    <property type="match status" value="1"/>
</dbReference>
<evidence type="ECO:0000256" key="2">
    <source>
        <dbReference type="ARBA" id="ARBA00006899"/>
    </source>
</evidence>
<dbReference type="InterPro" id="IPR033599">
    <property type="entry name" value="TAF1B/Rrn7"/>
</dbReference>
<evidence type="ECO:0000256" key="1">
    <source>
        <dbReference type="ARBA" id="ARBA00004604"/>
    </source>
</evidence>
<evidence type="ECO:0000256" key="6">
    <source>
        <dbReference type="ARBA" id="ARBA00023015"/>
    </source>
</evidence>
<sequence>MDYTTRGVCGQEGCRETRYYLDNGLWFCRRGHQQEGRQVEEEPDDFGTQGKTNRVKKAVTEKGQRTYRGRQAYSLFLQVYQLILWKQCHALVQGRGFPAQFEHVVRDLWALRLETYSEKINDPSEGVEETEFFSSQPTADQDEPDIIKFRGKNVQWPRLIDSVGLCYLAAFIMRLSVSVGDFHRMIMCGDIPYIRVTRSIPREMRDKLPQEYLSIIETTRLVKAEHLHKAVLQLSLLYRHKFGMHFPALNLPPILYRYIRRLALPIEIYSTVKRLQDLLGFTFEFPTSVVGSSRPLHIPEVQLITLIVISTKLLFPFDNFKRYPASAKEPTTQVIDWKLWAQAQRNFDNRETAKGKIGKGNEILVNERDVFNMTPSQLDEYMDWYENSWLDKSKVSNPLSDLFPIGPTVLDSQSAGPPNANDEDDEEAISSMLRAVTQHLEPQKVIPEDDSDTPRPGSSYVRYKMESDLPETARFFFETAAKMAGVSLATLVRAVSQAEYRVMRWLEDQRRIELYGDTSGMDFAKFDSSDDMGEQDMTDSEDSS</sequence>
<dbReference type="GO" id="GO:0003743">
    <property type="term" value="F:translation initiation factor activity"/>
    <property type="evidence" value="ECO:0007669"/>
    <property type="project" value="UniProtKB-KW"/>
</dbReference>
<evidence type="ECO:0000256" key="10">
    <source>
        <dbReference type="SAM" id="MobiDB-lite"/>
    </source>
</evidence>
<keyword evidence="14" id="KW-0648">Protein biosynthesis</keyword>
<dbReference type="InterPro" id="IPR048538">
    <property type="entry name" value="Rrn7_cyclin_C"/>
</dbReference>
<dbReference type="Pfam" id="PF20645">
    <property type="entry name" value="Rrn7_cyclin_C"/>
    <property type="match status" value="1"/>
</dbReference>
<feature type="domain" description="Rrn7/TAF1B N-terminal cyclin" evidence="12">
    <location>
        <begin position="80"/>
        <end position="201"/>
    </location>
</feature>
<name>A0A5N5X046_9EURO</name>
<keyword evidence="4" id="KW-0863">Zinc-finger</keyword>
<dbReference type="AlphaFoldDB" id="A0A5N5X046"/>
<dbReference type="InterPro" id="IPR021752">
    <property type="entry name" value="TF_Rrn7_Zf"/>
</dbReference>
<keyword evidence="3" id="KW-0479">Metal-binding</keyword>
<feature type="region of interest" description="Disordered" evidence="10">
    <location>
        <begin position="523"/>
        <end position="544"/>
    </location>
</feature>